<comment type="similarity">
    <text evidence="1">Belongs to the UFD1 family.</text>
</comment>
<dbReference type="Gene3D" id="3.10.330.10">
    <property type="match status" value="1"/>
</dbReference>
<accession>A0A0L6VLX7</accession>
<organism evidence="6 7">
    <name type="scientific">Puccinia sorghi</name>
    <dbReference type="NCBI Taxonomy" id="27349"/>
    <lineage>
        <taxon>Eukaryota</taxon>
        <taxon>Fungi</taxon>
        <taxon>Dikarya</taxon>
        <taxon>Basidiomycota</taxon>
        <taxon>Pucciniomycotina</taxon>
        <taxon>Pucciniomycetes</taxon>
        <taxon>Pucciniales</taxon>
        <taxon>Pucciniaceae</taxon>
        <taxon>Puccinia</taxon>
    </lineage>
</organism>
<keyword evidence="2" id="KW-0833">Ubl conjugation pathway</keyword>
<dbReference type="GO" id="GO:0034098">
    <property type="term" value="C:VCP-NPL4-UFD1 AAA ATPase complex"/>
    <property type="evidence" value="ECO:0007669"/>
    <property type="project" value="TreeGrafter"/>
</dbReference>
<reference evidence="6 7" key="1">
    <citation type="submission" date="2015-08" db="EMBL/GenBank/DDBJ databases">
        <title>Next Generation Sequencing and Analysis of the Genome of Puccinia sorghi L Schw, the Causal Agent of Maize Common Rust.</title>
        <authorList>
            <person name="Rochi L."/>
            <person name="Burguener G."/>
            <person name="Darino M."/>
            <person name="Turjanski A."/>
            <person name="Kreff E."/>
            <person name="Dieguez M.J."/>
            <person name="Sacco F."/>
        </authorList>
    </citation>
    <scope>NUCLEOTIDE SEQUENCE [LARGE SCALE GENOMIC DNA]</scope>
    <source>
        <strain evidence="6 7">RO10H11247</strain>
    </source>
</reference>
<dbReference type="VEuPathDB" id="FungiDB:VP01_1449g5"/>
<dbReference type="STRING" id="27349.A0A0L6VLX7"/>
<evidence type="ECO:0000256" key="2">
    <source>
        <dbReference type="ARBA" id="ARBA00022786"/>
    </source>
</evidence>
<evidence type="ECO:0008006" key="8">
    <source>
        <dbReference type="Google" id="ProtNLM"/>
    </source>
</evidence>
<proteinExistence type="inferred from homology"/>
<dbReference type="InterPro" id="IPR004854">
    <property type="entry name" value="Ufd1-like"/>
</dbReference>
<dbReference type="GO" id="GO:0006511">
    <property type="term" value="P:ubiquitin-dependent protein catabolic process"/>
    <property type="evidence" value="ECO:0007669"/>
    <property type="project" value="InterPro"/>
</dbReference>
<dbReference type="InterPro" id="IPR042299">
    <property type="entry name" value="Ufd1-like_Nn"/>
</dbReference>
<dbReference type="Pfam" id="PF03152">
    <property type="entry name" value="UFD1_N1"/>
    <property type="match status" value="1"/>
</dbReference>
<dbReference type="Gene3D" id="2.40.40.50">
    <property type="entry name" value="Ubiquitin fusion degradation protein UFD1, N-terminal domain"/>
    <property type="match status" value="1"/>
</dbReference>
<feature type="region of interest" description="Disordered" evidence="3">
    <location>
        <begin position="327"/>
        <end position="349"/>
    </location>
</feature>
<feature type="compositionally biased region" description="Low complexity" evidence="3">
    <location>
        <begin position="335"/>
        <end position="349"/>
    </location>
</feature>
<feature type="compositionally biased region" description="Acidic residues" evidence="3">
    <location>
        <begin position="1"/>
        <end position="19"/>
    </location>
</feature>
<gene>
    <name evidence="6" type="ORF">VP01_1449g5</name>
</gene>
<dbReference type="InterPro" id="IPR055418">
    <property type="entry name" value="UFD1_N2"/>
</dbReference>
<dbReference type="EMBL" id="LAVV01004998">
    <property type="protein sequence ID" value="KNZ61120.1"/>
    <property type="molecule type" value="Genomic_DNA"/>
</dbReference>
<feature type="compositionally biased region" description="Low complexity" evidence="3">
    <location>
        <begin position="463"/>
        <end position="483"/>
    </location>
</feature>
<feature type="domain" description="Ubiquitin fusion degradation protein UFD1 N-terminal subdomain 2" evidence="5">
    <location>
        <begin position="223"/>
        <end position="300"/>
    </location>
</feature>
<evidence type="ECO:0000259" key="5">
    <source>
        <dbReference type="Pfam" id="PF24842"/>
    </source>
</evidence>
<dbReference type="OrthoDB" id="422728at2759"/>
<dbReference type="InterPro" id="IPR055417">
    <property type="entry name" value="UFD1_N1"/>
</dbReference>
<dbReference type="PANTHER" id="PTHR12555:SF13">
    <property type="entry name" value="UBIQUITIN RECOGNITION FACTOR IN ER-ASSOCIATED DEGRADATION PROTEIN 1"/>
    <property type="match status" value="1"/>
</dbReference>
<evidence type="ECO:0000259" key="4">
    <source>
        <dbReference type="Pfam" id="PF03152"/>
    </source>
</evidence>
<feature type="domain" description="Ubiquitin fusion degradation protein UFD1 N-terminal subdomain 1" evidence="4">
    <location>
        <begin position="147"/>
        <end position="222"/>
    </location>
</feature>
<evidence type="ECO:0000256" key="3">
    <source>
        <dbReference type="SAM" id="MobiDB-lite"/>
    </source>
</evidence>
<dbReference type="GO" id="GO:0031593">
    <property type="term" value="F:polyubiquitin modification-dependent protein binding"/>
    <property type="evidence" value="ECO:0007669"/>
    <property type="project" value="TreeGrafter"/>
</dbReference>
<comment type="caution">
    <text evidence="6">The sequence shown here is derived from an EMBL/GenBank/DDBJ whole genome shotgun (WGS) entry which is preliminary data.</text>
</comment>
<feature type="region of interest" description="Disordered" evidence="3">
    <location>
        <begin position="432"/>
        <end position="500"/>
    </location>
</feature>
<dbReference type="Pfam" id="PF24842">
    <property type="entry name" value="UFD1_N2"/>
    <property type="match status" value="1"/>
</dbReference>
<protein>
    <recommendedName>
        <fullName evidence="8">Ubiquitin fusion degradation protein 1</fullName>
    </recommendedName>
</protein>
<feature type="compositionally biased region" description="Polar residues" evidence="3">
    <location>
        <begin position="445"/>
        <end position="457"/>
    </location>
</feature>
<dbReference type="PANTHER" id="PTHR12555">
    <property type="entry name" value="UBIQUITIN FUSION DEGRADATON PROTEIN 1"/>
    <property type="match status" value="1"/>
</dbReference>
<name>A0A0L6VLX7_9BASI</name>
<dbReference type="GO" id="GO:0036503">
    <property type="term" value="P:ERAD pathway"/>
    <property type="evidence" value="ECO:0007669"/>
    <property type="project" value="TreeGrafter"/>
</dbReference>
<feature type="region of interest" description="Disordered" evidence="3">
    <location>
        <begin position="361"/>
        <end position="383"/>
    </location>
</feature>
<keyword evidence="7" id="KW-1185">Reference proteome</keyword>
<sequence>MDYYDDEDPMFEAEEEPDPPEQPTHRNNPPRMADGFGGILNSFNRMEGGFGMHNNWPQLGNPMMGYGGHPTMRPPARAFSKTYKAYSTAILEIKQGRGERTGGRSNVMHGGKSDYISWLFKHSFFFLEFQVLNFLTVIVFDFFPPSVIMPQDALVQLTEMDMESPFMFEIRNSAPTKRDLFTHCGVLEFIADPGTVHLPQWMMTRLELNEGDSIKLTGARLPKGKFAKVQAQSTLFLELGDHKAVLETALRNFSCLTKGDIIEIYHNMMTFEILIMELKPDDAPGVSIFETDLEVDFAAPLGYVEPTPVPRAPPATMASKLNIDTSGTQSVDARGSAAKAPGAPTSGGAATWEAFKGGGRTMGGKMVKGKGVQKKKIEPVDSSSKIYRTDVQRTVTADTQIGDRQVPARLALPFGTLFFGFNVKPYEAPEADRESSVAPPAPFANVSSSGNTLSGRSRSIAEAQQQASSSSSPAGPPAFSGQGHSLSRHKSPNEVIVIDD</sequence>
<dbReference type="AlphaFoldDB" id="A0A0L6VLX7"/>
<dbReference type="Proteomes" id="UP000037035">
    <property type="component" value="Unassembled WGS sequence"/>
</dbReference>
<evidence type="ECO:0000256" key="1">
    <source>
        <dbReference type="ARBA" id="ARBA00006043"/>
    </source>
</evidence>
<evidence type="ECO:0000313" key="6">
    <source>
        <dbReference type="EMBL" id="KNZ61120.1"/>
    </source>
</evidence>
<feature type="region of interest" description="Disordered" evidence="3">
    <location>
        <begin position="1"/>
        <end position="34"/>
    </location>
</feature>
<evidence type="ECO:0000313" key="7">
    <source>
        <dbReference type="Proteomes" id="UP000037035"/>
    </source>
</evidence>